<dbReference type="SUPFAM" id="SSF56349">
    <property type="entry name" value="DNA breaking-rejoining enzymes"/>
    <property type="match status" value="1"/>
</dbReference>
<dbReference type="InterPro" id="IPR052925">
    <property type="entry name" value="Phage_Integrase-like_Recomb"/>
</dbReference>
<dbReference type="HOGENOM" id="CLU_003292_2_2_1"/>
<keyword evidence="2" id="KW-0233">DNA recombination</keyword>
<keyword evidence="1" id="KW-0238">DNA-binding</keyword>
<dbReference type="Proteomes" id="UP000054217">
    <property type="component" value="Unassembled WGS sequence"/>
</dbReference>
<protein>
    <recommendedName>
        <fullName evidence="5">Tyr recombinase domain-containing protein</fullName>
    </recommendedName>
</protein>
<accession>A0A0C3IGQ5</accession>
<keyword evidence="4" id="KW-1185">Reference proteome</keyword>
<dbReference type="GO" id="GO:0006310">
    <property type="term" value="P:DNA recombination"/>
    <property type="evidence" value="ECO:0007669"/>
    <property type="project" value="UniProtKB-KW"/>
</dbReference>
<dbReference type="SUPFAM" id="SSF47823">
    <property type="entry name" value="lambda integrase-like, N-terminal domain"/>
    <property type="match status" value="1"/>
</dbReference>
<dbReference type="InterPro" id="IPR010998">
    <property type="entry name" value="Integrase_recombinase_N"/>
</dbReference>
<dbReference type="STRING" id="870435.A0A0C3IGQ5"/>
<evidence type="ECO:0000256" key="1">
    <source>
        <dbReference type="ARBA" id="ARBA00023125"/>
    </source>
</evidence>
<dbReference type="InParanoid" id="A0A0C3IGQ5"/>
<dbReference type="PANTHER" id="PTHR34605:SF4">
    <property type="entry name" value="DNA ADENINE METHYLTRANSFERASE"/>
    <property type="match status" value="1"/>
</dbReference>
<name>A0A0C3IGQ5_PISTI</name>
<dbReference type="InterPro" id="IPR011010">
    <property type="entry name" value="DNA_brk_join_enz"/>
</dbReference>
<dbReference type="GO" id="GO:0003677">
    <property type="term" value="F:DNA binding"/>
    <property type="evidence" value="ECO:0007669"/>
    <property type="project" value="UniProtKB-KW"/>
</dbReference>
<dbReference type="PANTHER" id="PTHR34605">
    <property type="entry name" value="PHAGE_INTEGRASE DOMAIN-CONTAINING PROTEIN"/>
    <property type="match status" value="1"/>
</dbReference>
<evidence type="ECO:0000313" key="3">
    <source>
        <dbReference type="EMBL" id="KIN96232.1"/>
    </source>
</evidence>
<proteinExistence type="predicted"/>
<dbReference type="OrthoDB" id="2678913at2759"/>
<organism evidence="3 4">
    <name type="scientific">Pisolithus tinctorius Marx 270</name>
    <dbReference type="NCBI Taxonomy" id="870435"/>
    <lineage>
        <taxon>Eukaryota</taxon>
        <taxon>Fungi</taxon>
        <taxon>Dikarya</taxon>
        <taxon>Basidiomycota</taxon>
        <taxon>Agaricomycotina</taxon>
        <taxon>Agaricomycetes</taxon>
        <taxon>Agaricomycetidae</taxon>
        <taxon>Boletales</taxon>
        <taxon>Sclerodermatineae</taxon>
        <taxon>Pisolithaceae</taxon>
        <taxon>Pisolithus</taxon>
    </lineage>
</organism>
<dbReference type="AlphaFoldDB" id="A0A0C3IGQ5"/>
<dbReference type="EMBL" id="KN832051">
    <property type="protein sequence ID" value="KIN96232.1"/>
    <property type="molecule type" value="Genomic_DNA"/>
</dbReference>
<sequence length="397" mass="44454">MTPNHYLSSMAPPHPYRPGLTLHPSPLCPHCLAKECLQLWQPSPTQLRVTRVPEEEGTHTITEQQVDCILEVIGASWAEKTKETYGAGLLTYHVFCDTHGISEAQRAPIAANTLLAFLSSCAGSYSGSALLNFTASLRAWHLLHRLPWNINLDELHAILEGASRLAPTSSRQALCEPFHVNTLELFHSLMDPESPKDAAIFACLTIVFYCVARLGEFTVPAITQFDPQKHITRAHVQHLHDLSRLPVTKFHIPWTKMSPTGEDVQCTPLRGAISDPIDALERHLHLNPAEKSAHLFAWKHPTSGLCPLLKMEVLRRINTLTTAHNIPNIRGHSLRIGGTLHYLLRGTPFDIVKTISRWAGDSFTLYLRQHAMILAPYLNDTPALLEHFTRYTMPPVH</sequence>
<evidence type="ECO:0008006" key="5">
    <source>
        <dbReference type="Google" id="ProtNLM"/>
    </source>
</evidence>
<gene>
    <name evidence="3" type="ORF">M404DRAFT_163708</name>
</gene>
<dbReference type="GO" id="GO:0015074">
    <property type="term" value="P:DNA integration"/>
    <property type="evidence" value="ECO:0007669"/>
    <property type="project" value="InterPro"/>
</dbReference>
<evidence type="ECO:0000256" key="2">
    <source>
        <dbReference type="ARBA" id="ARBA00023172"/>
    </source>
</evidence>
<reference evidence="4" key="2">
    <citation type="submission" date="2015-01" db="EMBL/GenBank/DDBJ databases">
        <title>Evolutionary Origins and Diversification of the Mycorrhizal Mutualists.</title>
        <authorList>
            <consortium name="DOE Joint Genome Institute"/>
            <consortium name="Mycorrhizal Genomics Consortium"/>
            <person name="Kohler A."/>
            <person name="Kuo A."/>
            <person name="Nagy L.G."/>
            <person name="Floudas D."/>
            <person name="Copeland A."/>
            <person name="Barry K.W."/>
            <person name="Cichocki N."/>
            <person name="Veneault-Fourrey C."/>
            <person name="LaButti K."/>
            <person name="Lindquist E.A."/>
            <person name="Lipzen A."/>
            <person name="Lundell T."/>
            <person name="Morin E."/>
            <person name="Murat C."/>
            <person name="Riley R."/>
            <person name="Ohm R."/>
            <person name="Sun H."/>
            <person name="Tunlid A."/>
            <person name="Henrissat B."/>
            <person name="Grigoriev I.V."/>
            <person name="Hibbett D.S."/>
            <person name="Martin F."/>
        </authorList>
    </citation>
    <scope>NUCLEOTIDE SEQUENCE [LARGE SCALE GENOMIC DNA]</scope>
    <source>
        <strain evidence="4">Marx 270</strain>
    </source>
</reference>
<reference evidence="3 4" key="1">
    <citation type="submission" date="2014-04" db="EMBL/GenBank/DDBJ databases">
        <authorList>
            <consortium name="DOE Joint Genome Institute"/>
            <person name="Kuo A."/>
            <person name="Kohler A."/>
            <person name="Costa M.D."/>
            <person name="Nagy L.G."/>
            <person name="Floudas D."/>
            <person name="Copeland A."/>
            <person name="Barry K.W."/>
            <person name="Cichocki N."/>
            <person name="Veneault-Fourrey C."/>
            <person name="LaButti K."/>
            <person name="Lindquist E.A."/>
            <person name="Lipzen A."/>
            <person name="Lundell T."/>
            <person name="Morin E."/>
            <person name="Murat C."/>
            <person name="Sun H."/>
            <person name="Tunlid A."/>
            <person name="Henrissat B."/>
            <person name="Grigoriev I.V."/>
            <person name="Hibbett D.S."/>
            <person name="Martin F."/>
            <person name="Nordberg H.P."/>
            <person name="Cantor M.N."/>
            <person name="Hua S.X."/>
        </authorList>
    </citation>
    <scope>NUCLEOTIDE SEQUENCE [LARGE SCALE GENOMIC DNA]</scope>
    <source>
        <strain evidence="3 4">Marx 270</strain>
    </source>
</reference>
<dbReference type="InterPro" id="IPR013762">
    <property type="entry name" value="Integrase-like_cat_sf"/>
</dbReference>
<evidence type="ECO:0000313" key="4">
    <source>
        <dbReference type="Proteomes" id="UP000054217"/>
    </source>
</evidence>
<dbReference type="Gene3D" id="1.10.443.10">
    <property type="entry name" value="Intergrase catalytic core"/>
    <property type="match status" value="1"/>
</dbReference>
<dbReference type="Gene3D" id="1.10.150.130">
    <property type="match status" value="1"/>
</dbReference>